<organism evidence="2 3">
    <name type="scientific">Symmachiella dynata</name>
    <dbReference type="NCBI Taxonomy" id="2527995"/>
    <lineage>
        <taxon>Bacteria</taxon>
        <taxon>Pseudomonadati</taxon>
        <taxon>Planctomycetota</taxon>
        <taxon>Planctomycetia</taxon>
        <taxon>Planctomycetales</taxon>
        <taxon>Planctomycetaceae</taxon>
        <taxon>Symmachiella</taxon>
    </lineage>
</organism>
<evidence type="ECO:0000313" key="2">
    <source>
        <dbReference type="EMBL" id="QDU42403.1"/>
    </source>
</evidence>
<feature type="chain" id="PRO_5021909132" description="Cysteine-rich secretory protein family protein" evidence="1">
    <location>
        <begin position="30"/>
        <end position="275"/>
    </location>
</feature>
<feature type="signal peptide" evidence="1">
    <location>
        <begin position="1"/>
        <end position="29"/>
    </location>
</feature>
<accession>A0A517ZIZ2</accession>
<reference evidence="2 3" key="1">
    <citation type="submission" date="2019-02" db="EMBL/GenBank/DDBJ databases">
        <title>Deep-cultivation of Planctomycetes and their phenomic and genomic characterization uncovers novel biology.</title>
        <authorList>
            <person name="Wiegand S."/>
            <person name="Jogler M."/>
            <person name="Boedeker C."/>
            <person name="Pinto D."/>
            <person name="Vollmers J."/>
            <person name="Rivas-Marin E."/>
            <person name="Kohn T."/>
            <person name="Peeters S.H."/>
            <person name="Heuer A."/>
            <person name="Rast P."/>
            <person name="Oberbeckmann S."/>
            <person name="Bunk B."/>
            <person name="Jeske O."/>
            <person name="Meyerdierks A."/>
            <person name="Storesund J.E."/>
            <person name="Kallscheuer N."/>
            <person name="Luecker S."/>
            <person name="Lage O.M."/>
            <person name="Pohl T."/>
            <person name="Merkel B.J."/>
            <person name="Hornburger P."/>
            <person name="Mueller R.-W."/>
            <person name="Bruemmer F."/>
            <person name="Labrenz M."/>
            <person name="Spormann A.M."/>
            <person name="Op den Camp H."/>
            <person name="Overmann J."/>
            <person name="Amann R."/>
            <person name="Jetten M.S.M."/>
            <person name="Mascher T."/>
            <person name="Medema M.H."/>
            <person name="Devos D.P."/>
            <person name="Kaster A.-K."/>
            <person name="Ovreas L."/>
            <person name="Rohde M."/>
            <person name="Galperin M.Y."/>
            <person name="Jogler C."/>
        </authorList>
    </citation>
    <scope>NUCLEOTIDE SEQUENCE [LARGE SCALE GENOMIC DNA]</scope>
    <source>
        <strain evidence="2 3">Mal52</strain>
    </source>
</reference>
<dbReference type="PROSITE" id="PS51257">
    <property type="entry name" value="PROKAR_LIPOPROTEIN"/>
    <property type="match status" value="1"/>
</dbReference>
<dbReference type="KEGG" id="sdyn:Mal52_08640"/>
<evidence type="ECO:0000256" key="1">
    <source>
        <dbReference type="SAM" id="SignalP"/>
    </source>
</evidence>
<dbReference type="EMBL" id="CP036276">
    <property type="protein sequence ID" value="QDU42403.1"/>
    <property type="molecule type" value="Genomic_DNA"/>
</dbReference>
<evidence type="ECO:0000313" key="3">
    <source>
        <dbReference type="Proteomes" id="UP000319383"/>
    </source>
</evidence>
<dbReference type="RefSeq" id="WP_145374456.1">
    <property type="nucleotide sequence ID" value="NZ_CP036276.1"/>
</dbReference>
<proteinExistence type="predicted"/>
<sequence precursor="true">MIHTLTRLVTVTAVLAGCCFTVAPQQAVAEEPLVWHDDYFTAYREAEQQHKQLFIFFRDEQDSEAADSYELTVLTDETLQKPLREMVLAVIPVDYSIHETQERLMDYEAFQHQQNRQGIAIVDLVESGSPLHSKVVSAHPFTRGRHLTASSTKTVLELPRGTITQRSLIYAARINPYKPAGAQGEATPDLLNFSHKHCGTMCSWNSMHHSSFGGMEIVANNGESATIVDTAKSFIRMWQGSPPHWSILTGRHAKFGMDMKRAPSGHWYATGVFTN</sequence>
<keyword evidence="1" id="KW-0732">Signal</keyword>
<evidence type="ECO:0008006" key="4">
    <source>
        <dbReference type="Google" id="ProtNLM"/>
    </source>
</evidence>
<protein>
    <recommendedName>
        <fullName evidence="4">Cysteine-rich secretory protein family protein</fullName>
    </recommendedName>
</protein>
<dbReference type="AlphaFoldDB" id="A0A517ZIZ2"/>
<gene>
    <name evidence="2" type="ORF">Mal52_08640</name>
</gene>
<keyword evidence="3" id="KW-1185">Reference proteome</keyword>
<name>A0A517ZIZ2_9PLAN</name>
<dbReference type="Proteomes" id="UP000319383">
    <property type="component" value="Chromosome"/>
</dbReference>